<protein>
    <submittedName>
        <fullName evidence="1">Os01g0913700 protein</fullName>
    </submittedName>
</protein>
<dbReference type="EMBL" id="AP008207">
    <property type="protein sequence ID" value="BAF07088.1"/>
    <property type="molecule type" value="Genomic_DNA"/>
</dbReference>
<evidence type="ECO:0000313" key="1">
    <source>
        <dbReference type="EMBL" id="BAF07088.1"/>
    </source>
</evidence>
<dbReference type="KEGG" id="dosa:Os01g0913700"/>
<gene>
    <name evidence="1" type="ordered locus">Os01g0913700</name>
</gene>
<reference evidence="2" key="2">
    <citation type="journal article" date="2008" name="Nucleic Acids Res.">
        <title>The rice annotation project database (RAP-DB): 2008 update.</title>
        <authorList>
            <consortium name="The rice annotation project (RAP)"/>
        </authorList>
    </citation>
    <scope>GENOME REANNOTATION</scope>
    <source>
        <strain evidence="2">cv. Nipponbare</strain>
    </source>
</reference>
<proteinExistence type="predicted"/>
<dbReference type="AlphaFoldDB" id="Q0JGP0"/>
<name>Q0JGP0_ORYSJ</name>
<evidence type="ECO:0000313" key="2">
    <source>
        <dbReference type="Proteomes" id="UP000000763"/>
    </source>
</evidence>
<sequence>MNRLSEHKPLIKIENVSFRVTQPSCLSILPRYLSALIDCIELQSPLISKLYVVTVGMRSFLGNSSSNTFTASSNLPSLHKEVIFASYMYIVGLNPFLPISLNKLSASFNLPSS</sequence>
<dbReference type="Proteomes" id="UP000000763">
    <property type="component" value="Chromosome 1"/>
</dbReference>
<reference evidence="1 2" key="1">
    <citation type="journal article" date="2005" name="Nature">
        <title>The map-based sequence of the rice genome.</title>
        <authorList>
            <consortium name="International rice genome sequencing project (IRGSP)"/>
            <person name="Matsumoto T."/>
            <person name="Wu J."/>
            <person name="Kanamori H."/>
            <person name="Katayose Y."/>
            <person name="Fujisawa M."/>
            <person name="Namiki N."/>
            <person name="Mizuno H."/>
            <person name="Yamamoto K."/>
            <person name="Antonio B.A."/>
            <person name="Baba T."/>
            <person name="Sakata K."/>
            <person name="Nagamura Y."/>
            <person name="Aoki H."/>
            <person name="Arikawa K."/>
            <person name="Arita K."/>
            <person name="Bito T."/>
            <person name="Chiden Y."/>
            <person name="Fujitsuka N."/>
            <person name="Fukunaka R."/>
            <person name="Hamada M."/>
            <person name="Harada C."/>
            <person name="Hayashi A."/>
            <person name="Hijishita S."/>
            <person name="Honda M."/>
            <person name="Hosokawa S."/>
            <person name="Ichikawa Y."/>
            <person name="Idonuma A."/>
            <person name="Iijima M."/>
            <person name="Ikeda M."/>
            <person name="Ikeno M."/>
            <person name="Ito K."/>
            <person name="Ito S."/>
            <person name="Ito T."/>
            <person name="Ito Y."/>
            <person name="Ito Y."/>
            <person name="Iwabuchi A."/>
            <person name="Kamiya K."/>
            <person name="Karasawa W."/>
            <person name="Kurita K."/>
            <person name="Katagiri S."/>
            <person name="Kikuta A."/>
            <person name="Kobayashi H."/>
            <person name="Kobayashi N."/>
            <person name="Machita K."/>
            <person name="Maehara T."/>
            <person name="Masukawa M."/>
            <person name="Mizubayashi T."/>
            <person name="Mukai Y."/>
            <person name="Nagasaki H."/>
            <person name="Nagata Y."/>
            <person name="Naito S."/>
            <person name="Nakashima M."/>
            <person name="Nakama Y."/>
            <person name="Nakamichi Y."/>
            <person name="Nakamura M."/>
            <person name="Meguro A."/>
            <person name="Negishi M."/>
            <person name="Ohta I."/>
            <person name="Ohta T."/>
            <person name="Okamoto M."/>
            <person name="Ono N."/>
            <person name="Saji S."/>
            <person name="Sakaguchi M."/>
            <person name="Sakai K."/>
            <person name="Shibata M."/>
            <person name="Shimokawa T."/>
            <person name="Song J."/>
            <person name="Takazaki Y."/>
            <person name="Terasawa K."/>
            <person name="Tsugane M."/>
            <person name="Tsuji K."/>
            <person name="Ueda S."/>
            <person name="Waki K."/>
            <person name="Yamagata H."/>
            <person name="Yamamoto M."/>
            <person name="Yamamoto S."/>
            <person name="Yamane H."/>
            <person name="Yoshiki S."/>
            <person name="Yoshihara R."/>
            <person name="Yukawa K."/>
            <person name="Zhong H."/>
            <person name="Yano M."/>
            <person name="Yuan Q."/>
            <person name="Ouyang S."/>
            <person name="Liu J."/>
            <person name="Jones K.M."/>
            <person name="Gansberger K."/>
            <person name="Moffat K."/>
            <person name="Hill J."/>
            <person name="Bera J."/>
            <person name="Fadrosh D."/>
            <person name="Jin S."/>
            <person name="Johri S."/>
            <person name="Kim M."/>
            <person name="Overton L."/>
            <person name="Reardon M."/>
            <person name="Tsitrin T."/>
            <person name="Vuong H."/>
            <person name="Weaver B."/>
            <person name="Ciecko A."/>
            <person name="Tallon L."/>
            <person name="Jackson J."/>
            <person name="Pai G."/>
            <person name="Aken S.V."/>
            <person name="Utterback T."/>
            <person name="Reidmuller S."/>
            <person name="Feldblyum T."/>
            <person name="Hsiao J."/>
            <person name="Zismann V."/>
            <person name="Iobst S."/>
            <person name="de Vazeille A.R."/>
            <person name="Buell C.R."/>
            <person name="Ying K."/>
            <person name="Li Y."/>
            <person name="Lu T."/>
            <person name="Huang Y."/>
            <person name="Zhao Q."/>
            <person name="Feng Q."/>
            <person name="Zhang L."/>
            <person name="Zhu J."/>
            <person name="Weng Q."/>
            <person name="Mu J."/>
            <person name="Lu Y."/>
            <person name="Fan D."/>
            <person name="Liu Y."/>
            <person name="Guan J."/>
            <person name="Zhang Y."/>
            <person name="Yu S."/>
            <person name="Liu X."/>
            <person name="Zhang Y."/>
            <person name="Hong G."/>
            <person name="Han B."/>
            <person name="Choisne N."/>
            <person name="Demange N."/>
            <person name="Orjeda G."/>
            <person name="Samain S."/>
            <person name="Cattolico L."/>
            <person name="Pelletier E."/>
            <person name="Couloux A."/>
            <person name="Segurens B."/>
            <person name="Wincker P."/>
            <person name="D'Hont A."/>
            <person name="Scarpelli C."/>
            <person name="Weissenbach J."/>
            <person name="Salanoubat M."/>
            <person name="Quetier F."/>
            <person name="Yu Y."/>
            <person name="Kim H.R."/>
            <person name="Rambo T."/>
            <person name="Currie J."/>
            <person name="Collura K."/>
            <person name="Luo M."/>
            <person name="Yang T."/>
            <person name="Ammiraju J.S.S."/>
            <person name="Engler F."/>
            <person name="Soderlund C."/>
            <person name="Wing R.A."/>
            <person name="Palmer L.E."/>
            <person name="de la Bastide M."/>
            <person name="Spiegel L."/>
            <person name="Nascimento L."/>
            <person name="Zutavern T."/>
            <person name="O'Shaughnessy A."/>
            <person name="Dike S."/>
            <person name="Dedhia N."/>
            <person name="Preston R."/>
            <person name="Balija V."/>
            <person name="McCombie W.R."/>
            <person name="Chow T."/>
            <person name="Chen H."/>
            <person name="Chung M."/>
            <person name="Chen C."/>
            <person name="Shaw J."/>
            <person name="Wu H."/>
            <person name="Hsiao K."/>
            <person name="Chao Y."/>
            <person name="Chu M."/>
            <person name="Cheng C."/>
            <person name="Hour A."/>
            <person name="Lee P."/>
            <person name="Lin S."/>
            <person name="Lin Y."/>
            <person name="Liou J."/>
            <person name="Liu S."/>
            <person name="Hsing Y."/>
            <person name="Raghuvanshi S."/>
            <person name="Mohanty A."/>
            <person name="Bharti A.K."/>
            <person name="Gaur A."/>
            <person name="Gupta V."/>
            <person name="Kumar D."/>
            <person name="Ravi V."/>
            <person name="Vij S."/>
            <person name="Kapur A."/>
            <person name="Khurana P."/>
            <person name="Khurana P."/>
            <person name="Khurana J.P."/>
            <person name="Tyagi A.K."/>
            <person name="Gaikwad K."/>
            <person name="Singh A."/>
            <person name="Dalal V."/>
            <person name="Srivastava S."/>
            <person name="Dixit A."/>
            <person name="Pal A.K."/>
            <person name="Ghazi I.A."/>
            <person name="Yadav M."/>
            <person name="Pandit A."/>
            <person name="Bhargava A."/>
            <person name="Sureshbabu K."/>
            <person name="Batra K."/>
            <person name="Sharma T.R."/>
            <person name="Mohapatra T."/>
            <person name="Singh N.K."/>
            <person name="Messing J."/>
            <person name="Nelson A.B."/>
            <person name="Fuks G."/>
            <person name="Kavchok S."/>
            <person name="Keizer G."/>
            <person name="Linton E."/>
            <person name="Llaca V."/>
            <person name="Song R."/>
            <person name="Tanyolac B."/>
            <person name="Young S."/>
            <person name="Ho-Il K."/>
            <person name="Hahn J.H."/>
            <person name="Sangsakoo G."/>
            <person name="Vanavichit A."/>
            <person name="de Mattos Luiz.A.T."/>
            <person name="Zimmer P.D."/>
            <person name="Malone G."/>
            <person name="Dellagostin O."/>
            <person name="de Oliveira A.C."/>
            <person name="Bevan M."/>
            <person name="Bancroft I."/>
            <person name="Minx P."/>
            <person name="Cordum H."/>
            <person name="Wilson R."/>
            <person name="Cheng Z."/>
            <person name="Jin W."/>
            <person name="Jiang J."/>
            <person name="Leong S.A."/>
            <person name="Iwama H."/>
            <person name="Gojobori T."/>
            <person name="Itoh T."/>
            <person name="Niimura Y."/>
            <person name="Fujii Y."/>
            <person name="Habara T."/>
            <person name="Sakai H."/>
            <person name="Sato Y."/>
            <person name="Wilson G."/>
            <person name="Kumar K."/>
            <person name="McCouch S."/>
            <person name="Juretic N."/>
            <person name="Hoen D."/>
            <person name="Wright S."/>
            <person name="Bruskiewich R."/>
            <person name="Bureau T."/>
            <person name="Miyao A."/>
            <person name="Hirochika H."/>
            <person name="Nishikawa T."/>
            <person name="Kadowaki K."/>
            <person name="Sugiura M."/>
            <person name="Burr B."/>
            <person name="Sasaki T."/>
        </authorList>
    </citation>
    <scope>NUCLEOTIDE SEQUENCE [LARGE SCALE GENOMIC DNA]</scope>
    <source>
        <strain evidence="2">cv. Nipponbare</strain>
    </source>
</reference>
<organism evidence="1 2">
    <name type="scientific">Oryza sativa subsp. japonica</name>
    <name type="common">Rice</name>
    <dbReference type="NCBI Taxonomy" id="39947"/>
    <lineage>
        <taxon>Eukaryota</taxon>
        <taxon>Viridiplantae</taxon>
        <taxon>Streptophyta</taxon>
        <taxon>Embryophyta</taxon>
        <taxon>Tracheophyta</taxon>
        <taxon>Spermatophyta</taxon>
        <taxon>Magnoliopsida</taxon>
        <taxon>Liliopsida</taxon>
        <taxon>Poales</taxon>
        <taxon>Poaceae</taxon>
        <taxon>BOP clade</taxon>
        <taxon>Oryzoideae</taxon>
        <taxon>Oryzeae</taxon>
        <taxon>Oryzinae</taxon>
        <taxon>Oryza</taxon>
        <taxon>Oryza sativa</taxon>
    </lineage>
</organism>
<accession>Q0JGP0</accession>